<dbReference type="PATRIC" id="fig|768679.9.peg.713"/>
<dbReference type="OrthoDB" id="30774at2157"/>
<keyword evidence="1" id="KW-0472">Membrane</keyword>
<name>G4RP64_THETK</name>
<feature type="transmembrane region" description="Helical" evidence="1">
    <location>
        <begin position="155"/>
        <end position="173"/>
    </location>
</feature>
<keyword evidence="1" id="KW-1133">Transmembrane helix</keyword>
<dbReference type="KEGG" id="ttn:TTX_0701"/>
<proteinExistence type="predicted"/>
<dbReference type="PANTHER" id="PTHR43591">
    <property type="entry name" value="METHYLTRANSFERASE"/>
    <property type="match status" value="1"/>
</dbReference>
<feature type="transmembrane region" description="Helical" evidence="1">
    <location>
        <begin position="199"/>
        <end position="217"/>
    </location>
</feature>
<keyword evidence="2" id="KW-0489">Methyltransferase</keyword>
<keyword evidence="2" id="KW-0808">Transferase</keyword>
<dbReference type="PANTHER" id="PTHR43591:SF110">
    <property type="entry name" value="RHODANESE DOMAIN-CONTAINING PROTEIN"/>
    <property type="match status" value="1"/>
</dbReference>
<dbReference type="STRING" id="768679.TTX_0701"/>
<reference evidence="2 3" key="1">
    <citation type="journal article" date="2011" name="PLoS ONE">
        <title>The complete genome sequence of Thermoproteus tenax: a physiologically versatile member of the Crenarchaeota.</title>
        <authorList>
            <person name="Siebers B."/>
            <person name="Zaparty M."/>
            <person name="Raddatz G."/>
            <person name="Tjaden B."/>
            <person name="Albers S.V."/>
            <person name="Bell S.D."/>
            <person name="Blombach F."/>
            <person name="Kletzin A."/>
            <person name="Kyrpides N."/>
            <person name="Lanz C."/>
            <person name="Plagens A."/>
            <person name="Rampp M."/>
            <person name="Rosinus A."/>
            <person name="von Jan M."/>
            <person name="Makarova K.S."/>
            <person name="Klenk H.P."/>
            <person name="Schuster S.C."/>
            <person name="Hensel R."/>
        </authorList>
    </citation>
    <scope>NUCLEOTIDE SEQUENCE [LARGE SCALE GENOMIC DNA]</scope>
    <source>
        <strain evidence="3">ATCC 35583 / DSM 2078 / JCM 9277 / NBRC 100435 / Kra 1</strain>
    </source>
</reference>
<dbReference type="InterPro" id="IPR029063">
    <property type="entry name" value="SAM-dependent_MTases_sf"/>
</dbReference>
<protein>
    <submittedName>
        <fullName evidence="2">Methylase, UbiE family</fullName>
    </submittedName>
</protein>
<dbReference type="Pfam" id="PF01209">
    <property type="entry name" value="Ubie_methyltran"/>
    <property type="match status" value="1"/>
</dbReference>
<dbReference type="Gene3D" id="3.40.50.150">
    <property type="entry name" value="Vaccinia Virus protein VP39"/>
    <property type="match status" value="1"/>
</dbReference>
<dbReference type="PaxDb" id="768679-TTX_0701"/>
<dbReference type="eggNOG" id="arCOG04348">
    <property type="taxonomic scope" value="Archaea"/>
</dbReference>
<dbReference type="CDD" id="cd02440">
    <property type="entry name" value="AdoMet_MTases"/>
    <property type="match status" value="1"/>
</dbReference>
<evidence type="ECO:0000313" key="3">
    <source>
        <dbReference type="Proteomes" id="UP000002654"/>
    </source>
</evidence>
<dbReference type="GO" id="GO:0008168">
    <property type="term" value="F:methyltransferase activity"/>
    <property type="evidence" value="ECO:0007669"/>
    <property type="project" value="UniProtKB-KW"/>
</dbReference>
<evidence type="ECO:0000313" key="2">
    <source>
        <dbReference type="EMBL" id="CCC81359.1"/>
    </source>
</evidence>
<evidence type="ECO:0000256" key="1">
    <source>
        <dbReference type="SAM" id="Phobius"/>
    </source>
</evidence>
<dbReference type="Proteomes" id="UP000002654">
    <property type="component" value="Chromosome"/>
</dbReference>
<dbReference type="GeneID" id="11261596"/>
<sequence length="236" mass="26691">MTGLGERWRKVYPAYRKLVSVYERMNLAMTWGNVDKWRRQLAALVPDDAEKILDAGCGPGNMTRHLLRPGRYVVGLDYSIEMLKALKYDIDKVQGVFESLPFRDGYFDVAVLAYALHAARDLERALDELTRVAGAVAAVSMGAPDNPIVRGLFKLYVAVFVPFLALLLAPSHLREYTALSDILSVAPPNRVFKSILSRWMRLESFTTRGFGAIYIFYGTSRRFRRHRFTGGDGSYV</sequence>
<keyword evidence="3" id="KW-1185">Reference proteome</keyword>
<gene>
    <name evidence="2" type="primary">ubiE</name>
    <name evidence="2" type="ordered locus">TTX_0701</name>
</gene>
<dbReference type="EMBL" id="FN869859">
    <property type="protein sequence ID" value="CCC81359.1"/>
    <property type="molecule type" value="Genomic_DNA"/>
</dbReference>
<dbReference type="AlphaFoldDB" id="G4RP64"/>
<accession>G4RP64</accession>
<organism evidence="2 3">
    <name type="scientific">Thermoproteus tenax (strain ATCC 35583 / DSM 2078 / JCM 9277 / NBRC 100435 / Kra 1)</name>
    <dbReference type="NCBI Taxonomy" id="768679"/>
    <lineage>
        <taxon>Archaea</taxon>
        <taxon>Thermoproteota</taxon>
        <taxon>Thermoprotei</taxon>
        <taxon>Thermoproteales</taxon>
        <taxon>Thermoproteaceae</taxon>
        <taxon>Thermoproteus</taxon>
    </lineage>
</organism>
<dbReference type="GO" id="GO:0032259">
    <property type="term" value="P:methylation"/>
    <property type="evidence" value="ECO:0007669"/>
    <property type="project" value="UniProtKB-KW"/>
</dbReference>
<dbReference type="RefSeq" id="WP_014126615.1">
    <property type="nucleotide sequence ID" value="NC_016070.1"/>
</dbReference>
<dbReference type="SUPFAM" id="SSF53335">
    <property type="entry name" value="S-adenosyl-L-methionine-dependent methyltransferases"/>
    <property type="match status" value="1"/>
</dbReference>
<dbReference type="HOGENOM" id="CLU_037990_12_0_2"/>
<keyword evidence="1" id="KW-0812">Transmembrane</keyword>